<evidence type="ECO:0000256" key="3">
    <source>
        <dbReference type="ARBA" id="ARBA00023027"/>
    </source>
</evidence>
<dbReference type="GO" id="GO:0050661">
    <property type="term" value="F:NADP binding"/>
    <property type="evidence" value="ECO:0007669"/>
    <property type="project" value="InterPro"/>
</dbReference>
<dbReference type="InterPro" id="IPR006115">
    <property type="entry name" value="6PGDH_NADP-bd"/>
</dbReference>
<dbReference type="SUPFAM" id="SSF48179">
    <property type="entry name" value="6-phosphogluconate dehydrogenase C-terminal domain-like"/>
    <property type="match status" value="1"/>
</dbReference>
<sequence length="255" mass="25489">MGAPMARRLLATRAPGDEVVVHDVRRDAVAALVGAGAVAAGSLAALAAAADAVCVVVRDDAEVRAVATELADHDPLVLVHATVHPDTPATLPGRVVDAPVSGGVGAAATGELAVMVGAAPEDFAEARPVLERLGTLVLHVGGPGAGTRLKLARNLVQYVAFGAAAEARRLVTSAGLAPDDLAAVMRHTDRLIGGPGVLVGREAGALDPAHLTALGHKDLDLALSAGAASGLELPLTQVARDRLADDLATLLGQAP</sequence>
<proteinExistence type="inferred from homology"/>
<dbReference type="EMBL" id="CP049257">
    <property type="protein sequence ID" value="QIG46162.1"/>
    <property type="molecule type" value="Genomic_DNA"/>
</dbReference>
<dbReference type="InterPro" id="IPR015815">
    <property type="entry name" value="HIBADH-related"/>
</dbReference>
<name>A0A6G6WLS2_9ACTN</name>
<feature type="domain" description="6-phosphogluconate dehydrogenase NADP-binding" evidence="5">
    <location>
        <begin position="1"/>
        <end position="141"/>
    </location>
</feature>
<dbReference type="InterPro" id="IPR029154">
    <property type="entry name" value="HIBADH-like_NADP-bd"/>
</dbReference>
<evidence type="ECO:0000313" key="7">
    <source>
        <dbReference type="EMBL" id="QIG46162.1"/>
    </source>
</evidence>
<dbReference type="SUPFAM" id="SSF51735">
    <property type="entry name" value="NAD(P)-binding Rossmann-fold domains"/>
    <property type="match status" value="1"/>
</dbReference>
<dbReference type="InterPro" id="IPR036291">
    <property type="entry name" value="NAD(P)-bd_dom_sf"/>
</dbReference>
<dbReference type="PANTHER" id="PTHR22981:SF7">
    <property type="entry name" value="3-HYDROXYISOBUTYRATE DEHYDROGENASE, MITOCHONDRIAL"/>
    <property type="match status" value="1"/>
</dbReference>
<keyword evidence="8" id="KW-1185">Reference proteome</keyword>
<dbReference type="Proteomes" id="UP000502996">
    <property type="component" value="Chromosome"/>
</dbReference>
<dbReference type="PIRSF" id="PIRSF000103">
    <property type="entry name" value="HIBADH"/>
    <property type="match status" value="1"/>
</dbReference>
<dbReference type="KEGG" id="nano:G5V58_21990"/>
<comment type="similarity">
    <text evidence="1">Belongs to the HIBADH-related family.</text>
</comment>
<keyword evidence="3" id="KW-0520">NAD</keyword>
<dbReference type="Gene3D" id="3.40.50.720">
    <property type="entry name" value="NAD(P)-binding Rossmann-like Domain"/>
    <property type="match status" value="1"/>
</dbReference>
<evidence type="ECO:0000313" key="8">
    <source>
        <dbReference type="Proteomes" id="UP000502996"/>
    </source>
</evidence>
<keyword evidence="2" id="KW-0560">Oxidoreductase</keyword>
<protein>
    <submittedName>
        <fullName evidence="7">NAD(P)-dependent oxidoreductase</fullName>
    </submittedName>
</protein>
<dbReference type="AlphaFoldDB" id="A0A6G6WLS2"/>
<evidence type="ECO:0000256" key="4">
    <source>
        <dbReference type="PIRSR" id="PIRSR000103-1"/>
    </source>
</evidence>
<feature type="domain" description="3-hydroxyisobutyrate dehydrogenase-like NAD-binding" evidence="6">
    <location>
        <begin position="144"/>
        <end position="244"/>
    </location>
</feature>
<organism evidence="7 8">
    <name type="scientific">Nocardioides anomalus</name>
    <dbReference type="NCBI Taxonomy" id="2712223"/>
    <lineage>
        <taxon>Bacteria</taxon>
        <taxon>Bacillati</taxon>
        <taxon>Actinomycetota</taxon>
        <taxon>Actinomycetes</taxon>
        <taxon>Propionibacteriales</taxon>
        <taxon>Nocardioidaceae</taxon>
        <taxon>Nocardioides</taxon>
    </lineage>
</organism>
<dbReference type="GO" id="GO:0016616">
    <property type="term" value="F:oxidoreductase activity, acting on the CH-OH group of donors, NAD or NADP as acceptor"/>
    <property type="evidence" value="ECO:0007669"/>
    <property type="project" value="TreeGrafter"/>
</dbReference>
<reference evidence="7 8" key="1">
    <citation type="submission" date="2020-02" db="EMBL/GenBank/DDBJ databases">
        <title>Full genome sequence of Nocardioides sp. R-3366.</title>
        <authorList>
            <person name="Im W.-T."/>
        </authorList>
    </citation>
    <scope>NUCLEOTIDE SEQUENCE [LARGE SCALE GENOMIC DNA]</scope>
    <source>
        <strain evidence="7 8">R-3366</strain>
    </source>
</reference>
<dbReference type="Gene3D" id="1.10.1040.10">
    <property type="entry name" value="N-(1-d-carboxylethyl)-l-norvaline Dehydrogenase, domain 2"/>
    <property type="match status" value="1"/>
</dbReference>
<feature type="active site" evidence="4">
    <location>
        <position position="150"/>
    </location>
</feature>
<dbReference type="Pfam" id="PF03446">
    <property type="entry name" value="NAD_binding_2"/>
    <property type="match status" value="1"/>
</dbReference>
<dbReference type="Pfam" id="PF14833">
    <property type="entry name" value="NAD_binding_11"/>
    <property type="match status" value="1"/>
</dbReference>
<dbReference type="PANTHER" id="PTHR22981">
    <property type="entry name" value="3-HYDROXYISOBUTYRATE DEHYDROGENASE-RELATED"/>
    <property type="match status" value="1"/>
</dbReference>
<evidence type="ECO:0000259" key="5">
    <source>
        <dbReference type="Pfam" id="PF03446"/>
    </source>
</evidence>
<dbReference type="InterPro" id="IPR008927">
    <property type="entry name" value="6-PGluconate_DH-like_C_sf"/>
</dbReference>
<accession>A0A6G6WLS2</accession>
<evidence type="ECO:0000256" key="1">
    <source>
        <dbReference type="ARBA" id="ARBA00009080"/>
    </source>
</evidence>
<dbReference type="InterPro" id="IPR013328">
    <property type="entry name" value="6PGD_dom2"/>
</dbReference>
<evidence type="ECO:0000256" key="2">
    <source>
        <dbReference type="ARBA" id="ARBA00023002"/>
    </source>
</evidence>
<evidence type="ECO:0000259" key="6">
    <source>
        <dbReference type="Pfam" id="PF14833"/>
    </source>
</evidence>
<gene>
    <name evidence="7" type="ORF">G5V58_21990</name>
</gene>